<gene>
    <name evidence="2" type="ORF">BCR42DRAFT_398732</name>
</gene>
<keyword evidence="3" id="KW-1185">Reference proteome</keyword>
<feature type="compositionally biased region" description="Low complexity" evidence="1">
    <location>
        <begin position="28"/>
        <end position="42"/>
    </location>
</feature>
<dbReference type="Proteomes" id="UP000193560">
    <property type="component" value="Unassembled WGS sequence"/>
</dbReference>
<dbReference type="EMBL" id="MCGE01000052">
    <property type="protein sequence ID" value="ORZ04237.1"/>
    <property type="molecule type" value="Genomic_DNA"/>
</dbReference>
<proteinExistence type="predicted"/>
<dbReference type="STRING" id="90262.A0A1X2HWW3"/>
<sequence length="170" mass="19304">MVYRIRTTWAQVARNSNTHRPHRVSLLNTPPTSPNSDTTQNPTNVIRTKLFRNGRNEGSFFFDVSSRPKPESTLFQKILSQYPACRGAAPFRDGGRRFLEVNLNPSNNKEAMSEFPSFGLLFDDGNQILPSPALPDRANLRRIISPECPFLFKEEILMASIPPLNCRIRS</sequence>
<dbReference type="OrthoDB" id="2286115at2759"/>
<evidence type="ECO:0000313" key="2">
    <source>
        <dbReference type="EMBL" id="ORZ04237.1"/>
    </source>
</evidence>
<evidence type="ECO:0000256" key="1">
    <source>
        <dbReference type="SAM" id="MobiDB-lite"/>
    </source>
</evidence>
<comment type="caution">
    <text evidence="2">The sequence shown here is derived from an EMBL/GenBank/DDBJ whole genome shotgun (WGS) entry which is preliminary data.</text>
</comment>
<protein>
    <submittedName>
        <fullName evidence="2">Uncharacterized protein</fullName>
    </submittedName>
</protein>
<evidence type="ECO:0000313" key="3">
    <source>
        <dbReference type="Proteomes" id="UP000193560"/>
    </source>
</evidence>
<organism evidence="2 3">
    <name type="scientific">Absidia repens</name>
    <dbReference type="NCBI Taxonomy" id="90262"/>
    <lineage>
        <taxon>Eukaryota</taxon>
        <taxon>Fungi</taxon>
        <taxon>Fungi incertae sedis</taxon>
        <taxon>Mucoromycota</taxon>
        <taxon>Mucoromycotina</taxon>
        <taxon>Mucoromycetes</taxon>
        <taxon>Mucorales</taxon>
        <taxon>Cunninghamellaceae</taxon>
        <taxon>Absidia</taxon>
    </lineage>
</organism>
<accession>A0A1X2HWW3</accession>
<reference evidence="2 3" key="1">
    <citation type="submission" date="2016-07" db="EMBL/GenBank/DDBJ databases">
        <title>Pervasive Adenine N6-methylation of Active Genes in Fungi.</title>
        <authorList>
            <consortium name="DOE Joint Genome Institute"/>
            <person name="Mondo S.J."/>
            <person name="Dannebaum R.O."/>
            <person name="Kuo R.C."/>
            <person name="Labutti K."/>
            <person name="Haridas S."/>
            <person name="Kuo A."/>
            <person name="Salamov A."/>
            <person name="Ahrendt S.R."/>
            <person name="Lipzen A."/>
            <person name="Sullivan W."/>
            <person name="Andreopoulos W.B."/>
            <person name="Clum A."/>
            <person name="Lindquist E."/>
            <person name="Daum C."/>
            <person name="Ramamoorthy G.K."/>
            <person name="Gryganskyi A."/>
            <person name="Culley D."/>
            <person name="Magnuson J.K."/>
            <person name="James T.Y."/>
            <person name="O'Malley M.A."/>
            <person name="Stajich J.E."/>
            <person name="Spatafora J.W."/>
            <person name="Visel A."/>
            <person name="Grigoriev I.V."/>
        </authorList>
    </citation>
    <scope>NUCLEOTIDE SEQUENCE [LARGE SCALE GENOMIC DNA]</scope>
    <source>
        <strain evidence="2 3">NRRL 1336</strain>
    </source>
</reference>
<feature type="region of interest" description="Disordered" evidence="1">
    <location>
        <begin position="15"/>
        <end position="42"/>
    </location>
</feature>
<name>A0A1X2HWW3_9FUNG</name>
<dbReference type="AlphaFoldDB" id="A0A1X2HWW3"/>